<evidence type="ECO:0000313" key="7">
    <source>
        <dbReference type="EMBL" id="MBB6390504.1"/>
    </source>
</evidence>
<evidence type="ECO:0000259" key="5">
    <source>
        <dbReference type="Pfam" id="PF07992"/>
    </source>
</evidence>
<organism evidence="7 8">
    <name type="scientific">Microbacterium thalassium</name>
    <dbReference type="NCBI Taxonomy" id="362649"/>
    <lineage>
        <taxon>Bacteria</taxon>
        <taxon>Bacillati</taxon>
        <taxon>Actinomycetota</taxon>
        <taxon>Actinomycetes</taxon>
        <taxon>Micrococcales</taxon>
        <taxon>Microbacteriaceae</taxon>
        <taxon>Microbacterium</taxon>
    </lineage>
</organism>
<dbReference type="InterPro" id="IPR023753">
    <property type="entry name" value="FAD/NAD-binding_dom"/>
</dbReference>
<evidence type="ECO:0000256" key="2">
    <source>
        <dbReference type="ARBA" id="ARBA00022630"/>
    </source>
</evidence>
<dbReference type="SUPFAM" id="SSF55424">
    <property type="entry name" value="FAD/NAD-linked reductases, dimerisation (C-terminal) domain"/>
    <property type="match status" value="1"/>
</dbReference>
<dbReference type="Gene3D" id="3.30.390.30">
    <property type="match status" value="1"/>
</dbReference>
<dbReference type="PANTHER" id="PTHR43557">
    <property type="entry name" value="APOPTOSIS-INDUCING FACTOR 1"/>
    <property type="match status" value="1"/>
</dbReference>
<keyword evidence="3" id="KW-0274">FAD</keyword>
<keyword evidence="8" id="KW-1185">Reference proteome</keyword>
<name>A0A7X0FN10_9MICO</name>
<dbReference type="Pfam" id="PF14759">
    <property type="entry name" value="Reductase_C"/>
    <property type="match status" value="1"/>
</dbReference>
<sequence>MSGQLVVVGASLAGLRAVEAARKAGFDGAITLIGAETHLPYDRPPLSKRYLLGEVDADVYRTEDALREELGVELRLGERAIALRAEDRVVVTDRDEYRYDSLIIATGAAPRTIPGVPDLAGIVTLRSIGDADRLRELVVPGARVVILGAGFIGSEIASSAKKLGAHATVLDGAPVPLVRAVGEEIGGALASLHPANGTRLILGTVIEEFVGDDAIREVRLSNGEVLPADVVVIGIGAAPATGWLRDSGIDLDARDGGVVCDEHMQTSLPGVFAAGDVAHWPNRALGLTMRLENWTNAADQAAVAGRNAVTPDSLAPYATVPYFWSDWYEQRIQFVGTATADSVEIVAGSVDDTRFVALFVTDDRVVGAATLNEPRKIMKLRRVIADGAGREAALEIVNGAARARTPEGATA</sequence>
<accession>A0A7X0FN10</accession>
<evidence type="ECO:0000313" key="8">
    <source>
        <dbReference type="Proteomes" id="UP000537775"/>
    </source>
</evidence>
<dbReference type="InterPro" id="IPR028202">
    <property type="entry name" value="Reductase_C"/>
</dbReference>
<dbReference type="InterPro" id="IPR036188">
    <property type="entry name" value="FAD/NAD-bd_sf"/>
</dbReference>
<protein>
    <submittedName>
        <fullName evidence="7">NADPH-dependent 2,4-dienoyl-CoA reductase/sulfur reductase-like enzyme</fullName>
    </submittedName>
</protein>
<dbReference type="EMBL" id="JACHML010000001">
    <property type="protein sequence ID" value="MBB6390504.1"/>
    <property type="molecule type" value="Genomic_DNA"/>
</dbReference>
<dbReference type="RefSeq" id="WP_184749748.1">
    <property type="nucleotide sequence ID" value="NZ_BAAAJR010000003.1"/>
</dbReference>
<evidence type="ECO:0000256" key="1">
    <source>
        <dbReference type="ARBA" id="ARBA00001974"/>
    </source>
</evidence>
<comment type="caution">
    <text evidence="7">The sequence shown here is derived from an EMBL/GenBank/DDBJ whole genome shotgun (WGS) entry which is preliminary data.</text>
</comment>
<dbReference type="SUPFAM" id="SSF51905">
    <property type="entry name" value="FAD/NAD(P)-binding domain"/>
    <property type="match status" value="1"/>
</dbReference>
<reference evidence="7 8" key="1">
    <citation type="submission" date="2020-08" db="EMBL/GenBank/DDBJ databases">
        <title>Sequencing the genomes of 1000 actinobacteria strains.</title>
        <authorList>
            <person name="Klenk H.-P."/>
        </authorList>
    </citation>
    <scope>NUCLEOTIDE SEQUENCE [LARGE SCALE GENOMIC DNA]</scope>
    <source>
        <strain evidence="7 8">DSM 12511</strain>
    </source>
</reference>
<comment type="cofactor">
    <cofactor evidence="1">
        <name>FAD</name>
        <dbReference type="ChEBI" id="CHEBI:57692"/>
    </cofactor>
</comment>
<dbReference type="Gene3D" id="3.50.50.60">
    <property type="entry name" value="FAD/NAD(P)-binding domain"/>
    <property type="match status" value="2"/>
</dbReference>
<keyword evidence="4" id="KW-0560">Oxidoreductase</keyword>
<evidence type="ECO:0000256" key="4">
    <source>
        <dbReference type="ARBA" id="ARBA00023002"/>
    </source>
</evidence>
<evidence type="ECO:0000256" key="3">
    <source>
        <dbReference type="ARBA" id="ARBA00022827"/>
    </source>
</evidence>
<proteinExistence type="predicted"/>
<feature type="domain" description="Reductase C-terminal" evidence="6">
    <location>
        <begin position="322"/>
        <end position="391"/>
    </location>
</feature>
<dbReference type="AlphaFoldDB" id="A0A7X0FN10"/>
<gene>
    <name evidence="7" type="ORF">HD594_000817</name>
</gene>
<feature type="domain" description="FAD/NAD(P)-binding" evidence="5">
    <location>
        <begin position="4"/>
        <end position="301"/>
    </location>
</feature>
<dbReference type="Proteomes" id="UP000537775">
    <property type="component" value="Unassembled WGS sequence"/>
</dbReference>
<dbReference type="InterPro" id="IPR016156">
    <property type="entry name" value="FAD/NAD-linked_Rdtase_dimer_sf"/>
</dbReference>
<dbReference type="GO" id="GO:0016651">
    <property type="term" value="F:oxidoreductase activity, acting on NAD(P)H"/>
    <property type="evidence" value="ECO:0007669"/>
    <property type="project" value="TreeGrafter"/>
</dbReference>
<keyword evidence="2" id="KW-0285">Flavoprotein</keyword>
<dbReference type="Pfam" id="PF07992">
    <property type="entry name" value="Pyr_redox_2"/>
    <property type="match status" value="1"/>
</dbReference>
<dbReference type="PRINTS" id="PR00368">
    <property type="entry name" value="FADPNR"/>
</dbReference>
<evidence type="ECO:0000259" key="6">
    <source>
        <dbReference type="Pfam" id="PF14759"/>
    </source>
</evidence>
<dbReference type="PRINTS" id="PR00411">
    <property type="entry name" value="PNDRDTASEI"/>
</dbReference>
<dbReference type="PANTHER" id="PTHR43557:SF2">
    <property type="entry name" value="RIESKE DOMAIN-CONTAINING PROTEIN-RELATED"/>
    <property type="match status" value="1"/>
</dbReference>
<dbReference type="GO" id="GO:0005737">
    <property type="term" value="C:cytoplasm"/>
    <property type="evidence" value="ECO:0007669"/>
    <property type="project" value="TreeGrafter"/>
</dbReference>
<dbReference type="InterPro" id="IPR050446">
    <property type="entry name" value="FAD-oxidoreductase/Apoptosis"/>
</dbReference>